<gene>
    <name evidence="5" type="primary">rpmC</name>
    <name evidence="6" type="ORF">CCALI_02870</name>
</gene>
<evidence type="ECO:0000256" key="5">
    <source>
        <dbReference type="HAMAP-Rule" id="MF_00374"/>
    </source>
</evidence>
<keyword evidence="3 5" id="KW-0687">Ribonucleoprotein</keyword>
<dbReference type="RefSeq" id="WP_016484159.1">
    <property type="nucleotide sequence ID" value="NC_021487.1"/>
</dbReference>
<dbReference type="Gene3D" id="1.10.287.310">
    <property type="match status" value="1"/>
</dbReference>
<evidence type="ECO:0000313" key="7">
    <source>
        <dbReference type="Proteomes" id="UP000014227"/>
    </source>
</evidence>
<dbReference type="SUPFAM" id="SSF46561">
    <property type="entry name" value="Ribosomal protein L29 (L29p)"/>
    <property type="match status" value="1"/>
</dbReference>
<dbReference type="NCBIfam" id="TIGR00012">
    <property type="entry name" value="L29"/>
    <property type="match status" value="1"/>
</dbReference>
<dbReference type="GO" id="GO:0003735">
    <property type="term" value="F:structural constituent of ribosome"/>
    <property type="evidence" value="ECO:0007669"/>
    <property type="project" value="InterPro"/>
</dbReference>
<evidence type="ECO:0000256" key="4">
    <source>
        <dbReference type="ARBA" id="ARBA00035204"/>
    </source>
</evidence>
<name>S0EYD8_CHTCT</name>
<protein>
    <recommendedName>
        <fullName evidence="4 5">Large ribosomal subunit protein uL29</fullName>
    </recommendedName>
</protein>
<dbReference type="PANTHER" id="PTHR10916">
    <property type="entry name" value="60S RIBOSOMAL PROTEIN L35/50S RIBOSOMAL PROTEIN L29"/>
    <property type="match status" value="1"/>
</dbReference>
<dbReference type="CDD" id="cd00427">
    <property type="entry name" value="Ribosomal_L29_HIP"/>
    <property type="match status" value="1"/>
</dbReference>
<comment type="similarity">
    <text evidence="1 5">Belongs to the universal ribosomal protein uL29 family.</text>
</comment>
<dbReference type="PANTHER" id="PTHR10916:SF0">
    <property type="entry name" value="LARGE RIBOSOMAL SUBUNIT PROTEIN UL29C"/>
    <property type="match status" value="1"/>
</dbReference>
<dbReference type="HOGENOM" id="CLU_158491_2_0_0"/>
<dbReference type="KEGG" id="ccz:CCALI_02870"/>
<evidence type="ECO:0000256" key="1">
    <source>
        <dbReference type="ARBA" id="ARBA00009254"/>
    </source>
</evidence>
<accession>S0EYD8</accession>
<proteinExistence type="inferred from homology"/>
<dbReference type="Proteomes" id="UP000014227">
    <property type="component" value="Chromosome I"/>
</dbReference>
<evidence type="ECO:0000256" key="3">
    <source>
        <dbReference type="ARBA" id="ARBA00023274"/>
    </source>
</evidence>
<reference evidence="7" key="1">
    <citation type="submission" date="2013-03" db="EMBL/GenBank/DDBJ databases">
        <title>Genome sequence of Chthonomonas calidirosea, the first sequenced genome from the Armatimonadetes phylum (formally candidate division OP10).</title>
        <authorList>
            <person name="Lee K.C.Y."/>
            <person name="Morgan X.C."/>
            <person name="Dunfield P.F."/>
            <person name="Tamas I."/>
            <person name="Houghton K.M."/>
            <person name="Vyssotski M."/>
            <person name="Ryan J.L.J."/>
            <person name="Lagutin K."/>
            <person name="McDonald I.R."/>
            <person name="Stott M.B."/>
        </authorList>
    </citation>
    <scope>NUCLEOTIDE SEQUENCE [LARGE SCALE GENOMIC DNA]</scope>
    <source>
        <strain evidence="7">DSM 23976 / ICMP 18418 / T49</strain>
    </source>
</reference>
<dbReference type="AlphaFoldDB" id="S0EYD8"/>
<sequence length="77" mass="9212">MAELKLKEIRRQLREMSDEDLRKEIAANRAALYDMRRQNALHQLKDTAAIRKARRQIARALTILRERELAREREGKK</sequence>
<dbReference type="InterPro" id="IPR036049">
    <property type="entry name" value="Ribosomal_uL29_sf"/>
</dbReference>
<dbReference type="Pfam" id="PF00831">
    <property type="entry name" value="Ribosomal_L29"/>
    <property type="match status" value="1"/>
</dbReference>
<dbReference type="STRING" id="454171.CP488_01218"/>
<dbReference type="EMBL" id="HF951689">
    <property type="protein sequence ID" value="CCW36655.1"/>
    <property type="molecule type" value="Genomic_DNA"/>
</dbReference>
<dbReference type="FunCoup" id="S0EYD8">
    <property type="interactions" value="359"/>
</dbReference>
<dbReference type="InterPro" id="IPR050063">
    <property type="entry name" value="Ribosomal_protein_uL29"/>
</dbReference>
<dbReference type="InParanoid" id="S0EYD8"/>
<keyword evidence="2 5" id="KW-0689">Ribosomal protein</keyword>
<dbReference type="GO" id="GO:0006412">
    <property type="term" value="P:translation"/>
    <property type="evidence" value="ECO:0007669"/>
    <property type="project" value="UniProtKB-UniRule"/>
</dbReference>
<evidence type="ECO:0000256" key="2">
    <source>
        <dbReference type="ARBA" id="ARBA00022980"/>
    </source>
</evidence>
<organism evidence="6 7">
    <name type="scientific">Chthonomonas calidirosea (strain DSM 23976 / ICMP 18418 / T49)</name>
    <dbReference type="NCBI Taxonomy" id="1303518"/>
    <lineage>
        <taxon>Bacteria</taxon>
        <taxon>Bacillati</taxon>
        <taxon>Armatimonadota</taxon>
        <taxon>Chthonomonadia</taxon>
        <taxon>Chthonomonadales</taxon>
        <taxon>Chthonomonadaceae</taxon>
        <taxon>Chthonomonas</taxon>
    </lineage>
</organism>
<evidence type="ECO:0000313" key="6">
    <source>
        <dbReference type="EMBL" id="CCW36655.1"/>
    </source>
</evidence>
<dbReference type="InterPro" id="IPR001854">
    <property type="entry name" value="Ribosomal_uL29"/>
</dbReference>
<dbReference type="GO" id="GO:0022625">
    <property type="term" value="C:cytosolic large ribosomal subunit"/>
    <property type="evidence" value="ECO:0007669"/>
    <property type="project" value="TreeGrafter"/>
</dbReference>
<dbReference type="PATRIC" id="fig|1303518.3.peg.2975"/>
<keyword evidence="7" id="KW-1185">Reference proteome</keyword>
<dbReference type="HAMAP" id="MF_00374">
    <property type="entry name" value="Ribosomal_uL29"/>
    <property type="match status" value="1"/>
</dbReference>